<dbReference type="Proteomes" id="UP000195947">
    <property type="component" value="Unassembled WGS sequence"/>
</dbReference>
<dbReference type="Gene3D" id="1.10.3470.10">
    <property type="entry name" value="ABC transporter involved in vitamin B12 uptake, BtuC"/>
    <property type="match status" value="1"/>
</dbReference>
<evidence type="ECO:0000313" key="14">
    <source>
        <dbReference type="Proteomes" id="UP000589373"/>
    </source>
</evidence>
<evidence type="ECO:0000256" key="5">
    <source>
        <dbReference type="ARBA" id="ARBA00022692"/>
    </source>
</evidence>
<feature type="transmembrane region" description="Helical" evidence="8">
    <location>
        <begin position="188"/>
        <end position="209"/>
    </location>
</feature>
<dbReference type="SUPFAM" id="SSF81345">
    <property type="entry name" value="ABC transporter involved in vitamin B12 uptake, BtuC"/>
    <property type="match status" value="1"/>
</dbReference>
<comment type="subcellular location">
    <subcellularLocation>
        <location evidence="1">Cell membrane</location>
        <topology evidence="1">Multi-pass membrane protein</topology>
    </subcellularLocation>
</comment>
<comment type="similarity">
    <text evidence="2">Belongs to the binding-protein-dependent transport system permease family. FecCD subfamily.</text>
</comment>
<feature type="transmembrane region" description="Helical" evidence="8">
    <location>
        <begin position="144"/>
        <end position="164"/>
    </location>
</feature>
<gene>
    <name evidence="10" type="ORF">GX662_05265</name>
    <name evidence="11" type="ORF">SAMN04488507_101652</name>
    <name evidence="9" type="ORF">TFLO_944</name>
</gene>
<evidence type="ECO:0000256" key="6">
    <source>
        <dbReference type="ARBA" id="ARBA00022989"/>
    </source>
</evidence>
<evidence type="ECO:0000256" key="3">
    <source>
        <dbReference type="ARBA" id="ARBA00022448"/>
    </source>
</evidence>
<feature type="transmembrane region" description="Helical" evidence="8">
    <location>
        <begin position="276"/>
        <end position="293"/>
    </location>
</feature>
<dbReference type="InterPro" id="IPR000522">
    <property type="entry name" value="ABC_transptr_permease_BtuC"/>
</dbReference>
<proteinExistence type="inferred from homology"/>
<reference evidence="10 14" key="3">
    <citation type="journal article" date="2020" name="Biotechnol. Biofuels">
        <title>New insights from the biogas microbiome by comprehensive genome-resolved metagenomics of nearly 1600 species originating from multiple anaerobic digesters.</title>
        <authorList>
            <person name="Campanaro S."/>
            <person name="Treu L."/>
            <person name="Rodriguez-R L.M."/>
            <person name="Kovalovszki A."/>
            <person name="Ziels R.M."/>
            <person name="Maus I."/>
            <person name="Zhu X."/>
            <person name="Kougias P.G."/>
            <person name="Basile A."/>
            <person name="Luo G."/>
            <person name="Schluter A."/>
            <person name="Konstantinidis K.T."/>
            <person name="Angelidaki I."/>
        </authorList>
    </citation>
    <scope>NUCLEOTIDE SEQUENCE [LARGE SCALE GENOMIC DNA]</scope>
    <source>
        <strain evidence="10">AS07pgkLD_105</strain>
    </source>
</reference>
<keyword evidence="5 8" id="KW-0812">Transmembrane</keyword>
<feature type="transmembrane region" description="Helical" evidence="8">
    <location>
        <begin position="113"/>
        <end position="132"/>
    </location>
</feature>
<dbReference type="AlphaFoldDB" id="A0A143YDH6"/>
<protein>
    <submittedName>
        <fullName evidence="9">Abc transporter permease protein</fullName>
    </submittedName>
    <submittedName>
        <fullName evidence="10">Iron chelate uptake ABC transporter family permease subunit</fullName>
    </submittedName>
    <submittedName>
        <fullName evidence="11">Iron complex transport system permease protein</fullName>
    </submittedName>
</protein>
<feature type="transmembrane region" description="Helical" evidence="8">
    <location>
        <begin position="299"/>
        <end position="317"/>
    </location>
</feature>
<evidence type="ECO:0000256" key="8">
    <source>
        <dbReference type="SAM" id="Phobius"/>
    </source>
</evidence>
<dbReference type="OrthoDB" id="9811975at2"/>
<dbReference type="GO" id="GO:0033214">
    <property type="term" value="P:siderophore-iron import into cell"/>
    <property type="evidence" value="ECO:0007669"/>
    <property type="project" value="TreeGrafter"/>
</dbReference>
<keyword evidence="4" id="KW-1003">Cell membrane</keyword>
<keyword evidence="12" id="KW-1185">Reference proteome</keyword>
<dbReference type="STRING" id="82803.SAMN04488048_10565"/>
<dbReference type="Proteomes" id="UP000589373">
    <property type="component" value="Unassembled WGS sequence"/>
</dbReference>
<feature type="transmembrane region" description="Helical" evidence="8">
    <location>
        <begin position="57"/>
        <end position="76"/>
    </location>
</feature>
<reference evidence="11 13" key="2">
    <citation type="submission" date="2016-10" db="EMBL/GenBank/DDBJ databases">
        <authorList>
            <person name="Varghese N."/>
            <person name="Submissions S."/>
        </authorList>
    </citation>
    <scope>NUCLEOTIDE SEQUENCE [LARGE SCALE GENOMIC DNA]</scope>
    <source>
        <strain evidence="11 13">DSM 2094</strain>
    </source>
</reference>
<dbReference type="EMBL" id="FJMZ01000007">
    <property type="protein sequence ID" value="CZQ88132.1"/>
    <property type="molecule type" value="Genomic_DNA"/>
</dbReference>
<dbReference type="PANTHER" id="PTHR30472">
    <property type="entry name" value="FERRIC ENTEROBACTIN TRANSPORT SYSTEM PERMEASE PROTEIN"/>
    <property type="match status" value="1"/>
</dbReference>
<dbReference type="RefSeq" id="WP_086988526.1">
    <property type="nucleotide sequence ID" value="NZ_FJMZ01000007.1"/>
</dbReference>
<evidence type="ECO:0000256" key="1">
    <source>
        <dbReference type="ARBA" id="ARBA00004651"/>
    </source>
</evidence>
<evidence type="ECO:0000256" key="7">
    <source>
        <dbReference type="ARBA" id="ARBA00023136"/>
    </source>
</evidence>
<keyword evidence="6 8" id="KW-1133">Transmembrane helix</keyword>
<dbReference type="PANTHER" id="PTHR30472:SF27">
    <property type="entry name" value="PETROBACTIN IMPORT SYSTEM PERMEASE PROTEIN YCLN"/>
    <property type="match status" value="1"/>
</dbReference>
<evidence type="ECO:0000256" key="4">
    <source>
        <dbReference type="ARBA" id="ARBA00022475"/>
    </source>
</evidence>
<evidence type="ECO:0000256" key="2">
    <source>
        <dbReference type="ARBA" id="ARBA00007935"/>
    </source>
</evidence>
<dbReference type="GO" id="GO:0022857">
    <property type="term" value="F:transmembrane transporter activity"/>
    <property type="evidence" value="ECO:0007669"/>
    <property type="project" value="InterPro"/>
</dbReference>
<dbReference type="CDD" id="cd06550">
    <property type="entry name" value="TM_ABC_iron-siderophores_like"/>
    <property type="match status" value="1"/>
</dbReference>
<dbReference type="Proteomes" id="UP000199686">
    <property type="component" value="Unassembled WGS sequence"/>
</dbReference>
<reference evidence="9 12" key="1">
    <citation type="submission" date="2016-02" db="EMBL/GenBank/DDBJ databases">
        <authorList>
            <person name="Strepis N."/>
        </authorList>
    </citation>
    <scope>NUCLEOTIDE SEQUENCE [LARGE SCALE GENOMIC DNA]</scope>
    <source>
        <strain evidence="9">Trichococcus flocculiformis</strain>
    </source>
</reference>
<evidence type="ECO:0000313" key="13">
    <source>
        <dbReference type="Proteomes" id="UP000199686"/>
    </source>
</evidence>
<dbReference type="EMBL" id="JAAZCD010000123">
    <property type="protein sequence ID" value="NLD31654.1"/>
    <property type="molecule type" value="Genomic_DNA"/>
</dbReference>
<name>A0A143YDH6_9LACT</name>
<feature type="transmembrane region" description="Helical" evidence="8">
    <location>
        <begin position="248"/>
        <end position="264"/>
    </location>
</feature>
<sequence length="323" mass="34756">MEDGEEMLKKLLLTLALAGVIVLSLSVGTAAFSVEQFLVGSNTDRLILLSSRLPRTVTVLLAGAGLSLSGLIMQSLTQNRFAAPDTVGTVDAARVGMLCGMILFPGLSVVGKMALSFFFAAAGTFLFLVVVNRLPFKSQMTIPLLGLMYGNILGGVANFFAFRFNVTQNLSAWMQGDFSLVIKGQYEGMYLIFLLFLALYFFADHFTIARFGKDAAKNLGLPFEAVLFIGTLFVSLTVAVILSTVGNLPFLGVIIPNLVSLRFGDNIRNTHGKVALFGAVFLLLCDIFSRAVIPPYEIPVETVLGVFGGGLFLWLLLKGGRTA</sequence>
<comment type="caution">
    <text evidence="10">The sequence shown here is derived from an EMBL/GenBank/DDBJ whole genome shotgun (WGS) entry which is preliminary data.</text>
</comment>
<keyword evidence="3" id="KW-0813">Transport</keyword>
<evidence type="ECO:0000313" key="10">
    <source>
        <dbReference type="EMBL" id="NLD31654.1"/>
    </source>
</evidence>
<evidence type="ECO:0000313" key="12">
    <source>
        <dbReference type="Proteomes" id="UP000195947"/>
    </source>
</evidence>
<dbReference type="Pfam" id="PF01032">
    <property type="entry name" value="FecCD"/>
    <property type="match status" value="1"/>
</dbReference>
<dbReference type="EMBL" id="FOQC01000016">
    <property type="protein sequence ID" value="SFH80919.1"/>
    <property type="molecule type" value="Genomic_DNA"/>
</dbReference>
<dbReference type="GO" id="GO:0005886">
    <property type="term" value="C:plasma membrane"/>
    <property type="evidence" value="ECO:0007669"/>
    <property type="project" value="UniProtKB-SubCell"/>
</dbReference>
<evidence type="ECO:0000313" key="11">
    <source>
        <dbReference type="EMBL" id="SFH80919.1"/>
    </source>
</evidence>
<keyword evidence="7 8" id="KW-0472">Membrane</keyword>
<evidence type="ECO:0000313" key="9">
    <source>
        <dbReference type="EMBL" id="CZQ88132.1"/>
    </source>
</evidence>
<organism evidence="10 14">
    <name type="scientific">Trichococcus flocculiformis</name>
    <dbReference type="NCBI Taxonomy" id="82803"/>
    <lineage>
        <taxon>Bacteria</taxon>
        <taxon>Bacillati</taxon>
        <taxon>Bacillota</taxon>
        <taxon>Bacilli</taxon>
        <taxon>Lactobacillales</taxon>
        <taxon>Carnobacteriaceae</taxon>
        <taxon>Trichococcus</taxon>
    </lineage>
</organism>
<accession>A0A143YDH6</accession>
<dbReference type="InterPro" id="IPR037294">
    <property type="entry name" value="ABC_BtuC-like"/>
</dbReference>